<reference evidence="2 3" key="1">
    <citation type="submission" date="2015-07" db="EMBL/GenBank/DDBJ databases">
        <title>Genome analysis of myxobacterium Chondromyces crocatus Cm c5 reveals a high potential for natural compound synthesis and the genetic basis for the loss of fruiting body formation.</title>
        <authorList>
            <person name="Zaburannyi N."/>
            <person name="Bunk B."/>
            <person name="Maier J."/>
            <person name="Overmann J."/>
            <person name="Mueller R."/>
        </authorList>
    </citation>
    <scope>NUCLEOTIDE SEQUENCE [LARGE SCALE GENOMIC DNA]</scope>
    <source>
        <strain evidence="2 3">Cm c5</strain>
    </source>
</reference>
<evidence type="ECO:0008006" key="4">
    <source>
        <dbReference type="Google" id="ProtNLM"/>
    </source>
</evidence>
<accession>A0A0K1ELU7</accession>
<keyword evidence="1" id="KW-0732">Signal</keyword>
<dbReference type="InterPro" id="IPR009380">
    <property type="entry name" value="DUF1036"/>
</dbReference>
<dbReference type="EMBL" id="CP012159">
    <property type="protein sequence ID" value="AKT41573.1"/>
    <property type="molecule type" value="Genomic_DNA"/>
</dbReference>
<dbReference type="KEGG" id="ccro:CMC5_057800"/>
<gene>
    <name evidence="2" type="ORF">CMC5_057800</name>
</gene>
<dbReference type="STRING" id="52.CMC5_057800"/>
<dbReference type="AlphaFoldDB" id="A0A0K1ELU7"/>
<feature type="signal peptide" evidence="1">
    <location>
        <begin position="1"/>
        <end position="19"/>
    </location>
</feature>
<keyword evidence="3" id="KW-1185">Reference proteome</keyword>
<evidence type="ECO:0000313" key="3">
    <source>
        <dbReference type="Proteomes" id="UP000067626"/>
    </source>
</evidence>
<name>A0A0K1ELU7_CHOCO</name>
<protein>
    <recommendedName>
        <fullName evidence="4">DUF1036 domain-containing protein</fullName>
    </recommendedName>
</protein>
<sequence>MLGIASALMLLAWSAAAHADIRICNHAGEKIWVAMAAYQSGRWISSGWYGHENGTCRTLVKGRPTNTRYYFHVQGESGKRWGGPNRFCVEPNDAFTIERAEEISWCEPRPFFCRWTADGPREEIVVTPGYAGLHESRCDI</sequence>
<dbReference type="Proteomes" id="UP000067626">
    <property type="component" value="Chromosome"/>
</dbReference>
<evidence type="ECO:0000313" key="2">
    <source>
        <dbReference type="EMBL" id="AKT41573.1"/>
    </source>
</evidence>
<organism evidence="2 3">
    <name type="scientific">Chondromyces crocatus</name>
    <dbReference type="NCBI Taxonomy" id="52"/>
    <lineage>
        <taxon>Bacteria</taxon>
        <taxon>Pseudomonadati</taxon>
        <taxon>Myxococcota</taxon>
        <taxon>Polyangia</taxon>
        <taxon>Polyangiales</taxon>
        <taxon>Polyangiaceae</taxon>
        <taxon>Chondromyces</taxon>
    </lineage>
</organism>
<proteinExistence type="predicted"/>
<feature type="chain" id="PRO_5005459652" description="DUF1036 domain-containing protein" evidence="1">
    <location>
        <begin position="20"/>
        <end position="140"/>
    </location>
</feature>
<dbReference type="Pfam" id="PF06282">
    <property type="entry name" value="DUF1036"/>
    <property type="match status" value="1"/>
</dbReference>
<evidence type="ECO:0000256" key="1">
    <source>
        <dbReference type="SAM" id="SignalP"/>
    </source>
</evidence>